<dbReference type="Proteomes" id="UP000887561">
    <property type="component" value="Unplaced"/>
</dbReference>
<feature type="region of interest" description="Disordered" evidence="2">
    <location>
        <begin position="610"/>
        <end position="700"/>
    </location>
</feature>
<feature type="coiled-coil region" evidence="1">
    <location>
        <begin position="165"/>
        <end position="193"/>
    </location>
</feature>
<evidence type="ECO:0000313" key="3">
    <source>
        <dbReference type="Proteomes" id="UP000887561"/>
    </source>
</evidence>
<name>A0A915MYW2_MELJA</name>
<feature type="compositionally biased region" description="Low complexity" evidence="2">
    <location>
        <begin position="629"/>
        <end position="675"/>
    </location>
</feature>
<evidence type="ECO:0000256" key="1">
    <source>
        <dbReference type="SAM" id="Coils"/>
    </source>
</evidence>
<dbReference type="WBParaSite" id="scaffold648_cov318.g1500">
    <property type="protein sequence ID" value="scaffold648_cov318.g1500"/>
    <property type="gene ID" value="scaffold648_cov318.g1500"/>
</dbReference>
<evidence type="ECO:0000313" key="4">
    <source>
        <dbReference type="WBParaSite" id="scaffold648_cov318.g1500"/>
    </source>
</evidence>
<organism evidence="3 4">
    <name type="scientific">Meloidogyne javanica</name>
    <name type="common">Root-knot nematode worm</name>
    <dbReference type="NCBI Taxonomy" id="6303"/>
    <lineage>
        <taxon>Eukaryota</taxon>
        <taxon>Metazoa</taxon>
        <taxon>Ecdysozoa</taxon>
        <taxon>Nematoda</taxon>
        <taxon>Chromadorea</taxon>
        <taxon>Rhabditida</taxon>
        <taxon>Tylenchina</taxon>
        <taxon>Tylenchomorpha</taxon>
        <taxon>Tylenchoidea</taxon>
        <taxon>Meloidogynidae</taxon>
        <taxon>Meloidogyninae</taxon>
        <taxon>Meloidogyne</taxon>
        <taxon>Meloidogyne incognita group</taxon>
    </lineage>
</organism>
<dbReference type="Gene3D" id="2.40.70.10">
    <property type="entry name" value="Acid Proteases"/>
    <property type="match status" value="1"/>
</dbReference>
<keyword evidence="1" id="KW-0175">Coiled coil</keyword>
<dbReference type="AlphaFoldDB" id="A0A915MYW2"/>
<keyword evidence="3" id="KW-1185">Reference proteome</keyword>
<feature type="compositionally biased region" description="Low complexity" evidence="2">
    <location>
        <begin position="260"/>
        <end position="282"/>
    </location>
</feature>
<protein>
    <submittedName>
        <fullName evidence="4">Retrotransposon gag domain-containing protein</fullName>
    </submittedName>
</protein>
<reference evidence="4" key="1">
    <citation type="submission" date="2022-11" db="UniProtKB">
        <authorList>
            <consortium name="WormBaseParasite"/>
        </authorList>
    </citation>
    <scope>IDENTIFICATION</scope>
</reference>
<feature type="compositionally biased region" description="Polar residues" evidence="2">
    <location>
        <begin position="286"/>
        <end position="300"/>
    </location>
</feature>
<proteinExistence type="predicted"/>
<sequence>MAEIANLADEMKNLNIKISGLGSKPPINLEIYKGRKDNRTFSNFINAYNKVATAYGWSEMEMCRMFPFQAEKSNWGMLIDRMAKKFAIGESVSHFRRVASTRRQRVNESISEFSEAISQLVDKGYPDSGGFSEEIRKGLAIEFFRNGLRAELRETLRKMQKPKTMPEATLQAMEEEEALQELAREKIANAQFEQINQISQINQITQENARKVEVTKNSRNNTSNQPFRGPFQNFRENFRNVWWRMPQPQNWRNPNRNGFNRNFENQNRFNNYRNQNRPNTNRETQNRNQYGNFRRGNSNFVPLGNRGGQRRGRGGYKINSVNTTRKSPSPVFPLLTILSALLVGYLSHGYQICVEEEEPLLLAPPEKANCTVPTGPDYEEYTVEIYVPQKRALIFTGFKCQKFTFGKSTFSFLRLYNSDDDFKDITSPVPKEECWKLVKEVEWPVFGTQYFYEYDYIVQIGNVYVNMDTKIVKTDLGFYDNCSIPERKCLDENSTMIWDDPTEVYCPYESAGNFRALLSFPYILVENLQAVFIFSNFFTGNITLGERECFGYNTYYMENDVFISIPKLKDFPGTTFHAAGINYELEGDREEEEEPVQEKAREIRDLSGLKRARKMTERPTQAIVEGLITTESTTQSTEKPSTTESTTQSTTERPSNTERTTQLTTEKLTTTERPTQPTPEKPIRATEQTKITKNPSTRKQILTENNKVEDMVTKPKLFTGTQANTVKPKELTTEFPETTEKLTTEITQKIVENIIPITTTVYKKLDEKTEPITEKRPLITLEVGNNEFKALADSGASISYCKQSIAKKLGKIEFDLQPNIKAEKSEIYHLRQKYTWQKTKIVPQKFYWVQISGKIFKGKQALKYHLIGSTTD</sequence>
<feature type="region of interest" description="Disordered" evidence="2">
    <location>
        <begin position="260"/>
        <end position="322"/>
    </location>
</feature>
<evidence type="ECO:0000256" key="2">
    <source>
        <dbReference type="SAM" id="MobiDB-lite"/>
    </source>
</evidence>
<feature type="compositionally biased region" description="Polar residues" evidence="2">
    <location>
        <begin position="686"/>
        <end position="700"/>
    </location>
</feature>
<dbReference type="InterPro" id="IPR021109">
    <property type="entry name" value="Peptidase_aspartic_dom_sf"/>
</dbReference>
<accession>A0A915MYW2</accession>